<evidence type="ECO:0000313" key="2">
    <source>
        <dbReference type="Proteomes" id="UP001218246"/>
    </source>
</evidence>
<dbReference type="EMBL" id="JARULN010000005">
    <property type="protein sequence ID" value="MDG5754000.1"/>
    <property type="molecule type" value="Genomic_DNA"/>
</dbReference>
<comment type="caution">
    <text evidence="1">The sequence shown here is derived from an EMBL/GenBank/DDBJ whole genome shotgun (WGS) entry which is preliminary data.</text>
</comment>
<evidence type="ECO:0000313" key="1">
    <source>
        <dbReference type="EMBL" id="MDG5754000.1"/>
    </source>
</evidence>
<accession>A0ABT6H4N2</accession>
<sequence length="122" mass="14041">MRKKIMIESAERTERALIFYAKPVDIQVDDLRAKQHMLVDSDELAFLYILEGEDYVYVSIPHTVWSSCKELNEHVKVVALINNVEIELEGLQEELAYLIANIEGNANYGEELVNKVEQIFLA</sequence>
<dbReference type="RefSeq" id="WP_124565805.1">
    <property type="nucleotide sequence ID" value="NZ_JARRRY010000003.1"/>
</dbReference>
<gene>
    <name evidence="1" type="ORF">P6P90_08430</name>
</gene>
<organism evidence="1 2">
    <name type="scientific">Ectobacillus antri</name>
    <dbReference type="NCBI Taxonomy" id="2486280"/>
    <lineage>
        <taxon>Bacteria</taxon>
        <taxon>Bacillati</taxon>
        <taxon>Bacillota</taxon>
        <taxon>Bacilli</taxon>
        <taxon>Bacillales</taxon>
        <taxon>Bacillaceae</taxon>
        <taxon>Ectobacillus</taxon>
    </lineage>
</organism>
<dbReference type="Pfam" id="PF19785">
    <property type="entry name" value="UPF0738"/>
    <property type="match status" value="1"/>
</dbReference>
<dbReference type="Proteomes" id="UP001218246">
    <property type="component" value="Unassembled WGS sequence"/>
</dbReference>
<name>A0ABT6H4N2_9BACI</name>
<keyword evidence="2" id="KW-1185">Reference proteome</keyword>
<reference evidence="1 2" key="1">
    <citation type="submission" date="2023-04" db="EMBL/GenBank/DDBJ databases">
        <title>Ectobacillus antri isolated from activated sludge.</title>
        <authorList>
            <person name="Yan P."/>
            <person name="Liu X."/>
        </authorList>
    </citation>
    <scope>NUCLEOTIDE SEQUENCE [LARGE SCALE GENOMIC DNA]</scope>
    <source>
        <strain evidence="1 2">C18H</strain>
    </source>
</reference>
<dbReference type="InterPro" id="IPR020908">
    <property type="entry name" value="UPF0738"/>
</dbReference>
<proteinExistence type="predicted"/>
<protein>
    <submittedName>
        <fullName evidence="1">Uncharacterized protein</fullName>
    </submittedName>
</protein>